<evidence type="ECO:0000313" key="1">
    <source>
        <dbReference type="EMBL" id="XKM38698.1"/>
    </source>
</evidence>
<proteinExistence type="predicted"/>
<gene>
    <name evidence="1" type="ORF">A4U53_007265</name>
</gene>
<accession>A0ACD5EHW9</accession>
<reference evidence="1" key="1">
    <citation type="submission" date="2024-10" db="EMBL/GenBank/DDBJ databases">
        <title>Strain of Rhizobium-related bacteria isolated fromm roots of Vavilovia formosa.</title>
        <authorList>
            <person name="Kimeklis A."/>
            <person name="Afonin A."/>
        </authorList>
    </citation>
    <scope>NUCLEOTIDE SEQUENCE</scope>
    <source>
        <strain evidence="1">Vaf-46</strain>
    </source>
</reference>
<name>A0ACD5EHW9_9HYPH</name>
<organism evidence="1 2">
    <name type="scientific">Rhizobium ruizarguesonis</name>
    <dbReference type="NCBI Taxonomy" id="2081791"/>
    <lineage>
        <taxon>Bacteria</taxon>
        <taxon>Pseudomonadati</taxon>
        <taxon>Pseudomonadota</taxon>
        <taxon>Alphaproteobacteria</taxon>
        <taxon>Hyphomicrobiales</taxon>
        <taxon>Rhizobiaceae</taxon>
        <taxon>Rhizobium/Agrobacterium group</taxon>
        <taxon>Rhizobium</taxon>
    </lineage>
</organism>
<protein>
    <submittedName>
        <fullName evidence="1">LLM class flavin-dependent oxidoreductase</fullName>
    </submittedName>
</protein>
<keyword evidence="1" id="KW-0614">Plasmid</keyword>
<dbReference type="EMBL" id="CP171852">
    <property type="protein sequence ID" value="XKM38698.1"/>
    <property type="molecule type" value="Genomic_DNA"/>
</dbReference>
<dbReference type="Proteomes" id="UP000078465">
    <property type="component" value="Plasmid unnamed2"/>
</dbReference>
<evidence type="ECO:0000313" key="2">
    <source>
        <dbReference type="Proteomes" id="UP000078465"/>
    </source>
</evidence>
<geneLocation type="plasmid" evidence="1 2">
    <name>unnamed2</name>
</geneLocation>
<sequence>MARVGNISISHIGFLTPGNYPDEDPLSGLEQTLQQLQYGEDLGFDSAWIRQRHLEPGISSASAFLAAATQRTNRIELGTAVIPIGYESPYRLAEDLATVDILSRGRLNVGVSAGRPLHAELIAPLVFDGDWTGFDFSHDRVLRFADNLRGTYLGDEQTLIKTPFGPQRPRLQPYAKGLIDRIWYGGGSQRSAAWAGRNGFNLLTGNVITGEGTDDFFIAQSRLIETYRDADTQRRVALGRVITPYLTTVVEENGGIFSRNRPEIRRAYWTRDLKRWARVRGKELQLEHRPDLSDPTPASLFVIAAYLDGQDWIGAARALQHAFWSEARDIGKPDVREAIVTSAGFDGAALLRRQADDDVQNKWSADRVHARDSGVFGFPTYVYDGEIYWGQDNLPFLERHLHGDKP</sequence>